<dbReference type="OrthoDB" id="9784707at2"/>
<dbReference type="PANTHER" id="PTHR43441">
    <property type="entry name" value="RIBOSOMAL-PROTEIN-SERINE ACETYLTRANSFERASE"/>
    <property type="match status" value="1"/>
</dbReference>
<dbReference type="PANTHER" id="PTHR43441:SF12">
    <property type="entry name" value="RIBOSOMAL N-ACETYLTRANSFERASE YDAF-RELATED"/>
    <property type="match status" value="1"/>
</dbReference>
<dbReference type="PROSITE" id="PS51186">
    <property type="entry name" value="GNAT"/>
    <property type="match status" value="1"/>
</dbReference>
<evidence type="ECO:0000313" key="3">
    <source>
        <dbReference type="Proteomes" id="UP000215137"/>
    </source>
</evidence>
<dbReference type="InterPro" id="IPR000182">
    <property type="entry name" value="GNAT_dom"/>
</dbReference>
<dbReference type="Pfam" id="PF13302">
    <property type="entry name" value="Acetyltransf_3"/>
    <property type="match status" value="1"/>
</dbReference>
<dbReference type="RefSeq" id="WP_095369942.1">
    <property type="nucleotide sequence ID" value="NZ_CP022983.1"/>
</dbReference>
<reference evidence="2 3" key="1">
    <citation type="submission" date="2017-08" db="EMBL/GenBank/DDBJ databases">
        <title>Complete Genome Sequence of Bacillus kochii Oregon-R-modENCODE STRAIN BDGP4, isolated from Drosophila melanogaster gut.</title>
        <authorList>
            <person name="Wan K.H."/>
            <person name="Yu C."/>
            <person name="Park S."/>
            <person name="Hammonds A.S."/>
            <person name="Booth B.W."/>
            <person name="Celniker S.E."/>
        </authorList>
    </citation>
    <scope>NUCLEOTIDE SEQUENCE [LARGE SCALE GENOMIC DNA]</scope>
    <source>
        <strain evidence="2 3">BDGP4</strain>
    </source>
</reference>
<sequence length="182" mass="21399">MSKWKMSIDSSLKLHLLEPYHSEDFYLLIEKNRAYLAEWLPWVQFTDSIEKTSAMISSWLQQYHTQNGIFLGIFINQKLIGSISLHTIDWQNKQASIGYLLDQTHQGKGLITKSANHLINYTFSLLHLHRLEIKCAVQNEKSRKIPERLGFTQEGILRDNEYINNHFHDLVLYSLLSTDHNW</sequence>
<dbReference type="Proteomes" id="UP000215137">
    <property type="component" value="Chromosome"/>
</dbReference>
<dbReference type="SUPFAM" id="SSF55729">
    <property type="entry name" value="Acyl-CoA N-acyltransferases (Nat)"/>
    <property type="match status" value="1"/>
</dbReference>
<dbReference type="InterPro" id="IPR016181">
    <property type="entry name" value="Acyl_CoA_acyltransferase"/>
</dbReference>
<organism evidence="2 3">
    <name type="scientific">Cytobacillus kochii</name>
    <dbReference type="NCBI Taxonomy" id="859143"/>
    <lineage>
        <taxon>Bacteria</taxon>
        <taxon>Bacillati</taxon>
        <taxon>Bacillota</taxon>
        <taxon>Bacilli</taxon>
        <taxon>Bacillales</taxon>
        <taxon>Bacillaceae</taxon>
        <taxon>Cytobacillus</taxon>
    </lineage>
</organism>
<dbReference type="EMBL" id="CP022983">
    <property type="protein sequence ID" value="ASV66367.1"/>
    <property type="molecule type" value="Genomic_DNA"/>
</dbReference>
<dbReference type="GO" id="GO:0008999">
    <property type="term" value="F:protein-N-terminal-alanine acetyltransferase activity"/>
    <property type="evidence" value="ECO:0007669"/>
    <property type="project" value="TreeGrafter"/>
</dbReference>
<dbReference type="AlphaFoldDB" id="A0A248TDV7"/>
<dbReference type="InterPro" id="IPR051908">
    <property type="entry name" value="Ribosomal_N-acetyltransferase"/>
</dbReference>
<feature type="domain" description="N-acetyltransferase" evidence="1">
    <location>
        <begin position="12"/>
        <end position="177"/>
    </location>
</feature>
<dbReference type="GO" id="GO:0005737">
    <property type="term" value="C:cytoplasm"/>
    <property type="evidence" value="ECO:0007669"/>
    <property type="project" value="TreeGrafter"/>
</dbReference>
<evidence type="ECO:0000313" key="2">
    <source>
        <dbReference type="EMBL" id="ASV66367.1"/>
    </source>
</evidence>
<dbReference type="KEGG" id="bko:CKF48_02850"/>
<keyword evidence="3" id="KW-1185">Reference proteome</keyword>
<dbReference type="Gene3D" id="3.40.630.30">
    <property type="match status" value="1"/>
</dbReference>
<name>A0A248TDV7_9BACI</name>
<accession>A0A248TDV7</accession>
<evidence type="ECO:0000259" key="1">
    <source>
        <dbReference type="PROSITE" id="PS51186"/>
    </source>
</evidence>
<gene>
    <name evidence="2" type="ORF">CKF48_02850</name>
</gene>
<dbReference type="GO" id="GO:1990189">
    <property type="term" value="F:protein N-terminal-serine acetyltransferase activity"/>
    <property type="evidence" value="ECO:0007669"/>
    <property type="project" value="TreeGrafter"/>
</dbReference>
<proteinExistence type="predicted"/>
<protein>
    <recommendedName>
        <fullName evidence="1">N-acetyltransferase domain-containing protein</fullName>
    </recommendedName>
</protein>